<keyword evidence="3" id="KW-1185">Reference proteome</keyword>
<proteinExistence type="predicted"/>
<organism evidence="2 3">
    <name type="scientific">Asparagus officinalis</name>
    <name type="common">Garden asparagus</name>
    <dbReference type="NCBI Taxonomy" id="4686"/>
    <lineage>
        <taxon>Eukaryota</taxon>
        <taxon>Viridiplantae</taxon>
        <taxon>Streptophyta</taxon>
        <taxon>Embryophyta</taxon>
        <taxon>Tracheophyta</taxon>
        <taxon>Spermatophyta</taxon>
        <taxon>Magnoliopsida</taxon>
        <taxon>Liliopsida</taxon>
        <taxon>Asparagales</taxon>
        <taxon>Asparagaceae</taxon>
        <taxon>Asparagoideae</taxon>
        <taxon>Asparagus</taxon>
    </lineage>
</organism>
<dbReference type="EMBL" id="CM007387">
    <property type="protein sequence ID" value="ONK63568.1"/>
    <property type="molecule type" value="Genomic_DNA"/>
</dbReference>
<evidence type="ECO:0000313" key="2">
    <source>
        <dbReference type="EMBL" id="ONK63568.1"/>
    </source>
</evidence>
<protein>
    <recommendedName>
        <fullName evidence="1">F-box domain-containing protein</fullName>
    </recommendedName>
</protein>
<dbReference type="Gramene" id="ONK63568">
    <property type="protein sequence ID" value="ONK63568"/>
    <property type="gene ID" value="A4U43_C07F16600"/>
</dbReference>
<dbReference type="Gene3D" id="1.20.1280.50">
    <property type="match status" value="1"/>
</dbReference>
<dbReference type="InterPro" id="IPR001810">
    <property type="entry name" value="F-box_dom"/>
</dbReference>
<dbReference type="SMART" id="SM00256">
    <property type="entry name" value="FBOX"/>
    <property type="match status" value="1"/>
</dbReference>
<name>A0A5P1ECH4_ASPOF</name>
<evidence type="ECO:0000259" key="1">
    <source>
        <dbReference type="SMART" id="SM00256"/>
    </source>
</evidence>
<gene>
    <name evidence="2" type="ORF">A4U43_C07F16600</name>
</gene>
<dbReference type="InterPro" id="IPR036047">
    <property type="entry name" value="F-box-like_dom_sf"/>
</dbReference>
<reference evidence="3" key="1">
    <citation type="journal article" date="2017" name="Nat. Commun.">
        <title>The asparagus genome sheds light on the origin and evolution of a young Y chromosome.</title>
        <authorList>
            <person name="Harkess A."/>
            <person name="Zhou J."/>
            <person name="Xu C."/>
            <person name="Bowers J.E."/>
            <person name="Van der Hulst R."/>
            <person name="Ayyampalayam S."/>
            <person name="Mercati F."/>
            <person name="Riccardi P."/>
            <person name="McKain M.R."/>
            <person name="Kakrana A."/>
            <person name="Tang H."/>
            <person name="Ray J."/>
            <person name="Groenendijk J."/>
            <person name="Arikit S."/>
            <person name="Mathioni S.M."/>
            <person name="Nakano M."/>
            <person name="Shan H."/>
            <person name="Telgmann-Rauber A."/>
            <person name="Kanno A."/>
            <person name="Yue Z."/>
            <person name="Chen H."/>
            <person name="Li W."/>
            <person name="Chen Y."/>
            <person name="Xu X."/>
            <person name="Zhang Y."/>
            <person name="Luo S."/>
            <person name="Chen H."/>
            <person name="Gao J."/>
            <person name="Mao Z."/>
            <person name="Pires J.C."/>
            <person name="Luo M."/>
            <person name="Kudrna D."/>
            <person name="Wing R.A."/>
            <person name="Meyers B.C."/>
            <person name="Yi K."/>
            <person name="Kong H."/>
            <person name="Lavrijsen P."/>
            <person name="Sunseri F."/>
            <person name="Falavigna A."/>
            <person name="Ye Y."/>
            <person name="Leebens-Mack J.H."/>
            <person name="Chen G."/>
        </authorList>
    </citation>
    <scope>NUCLEOTIDE SEQUENCE [LARGE SCALE GENOMIC DNA]</scope>
    <source>
        <strain evidence="3">cv. DH0086</strain>
    </source>
</reference>
<dbReference type="AlphaFoldDB" id="A0A5P1ECH4"/>
<dbReference type="SUPFAM" id="SSF81383">
    <property type="entry name" value="F-box domain"/>
    <property type="match status" value="1"/>
</dbReference>
<dbReference type="Pfam" id="PF00646">
    <property type="entry name" value="F-box"/>
    <property type="match status" value="1"/>
</dbReference>
<feature type="domain" description="F-box" evidence="1">
    <location>
        <begin position="14"/>
        <end position="53"/>
    </location>
</feature>
<sequence length="140" mass="16213">MKNEATGEASQNHIPMDIAREILDRLPLKSLARFKCVSKLWSSSISLVISQRLREEWHRKLSRFREIRRSLPFNELKQLRLEAKLDEMVSVLRFDDDDVSRCINCSPGLRDSVTGLRDELAGCNDKLLTDIDALIEDWDV</sequence>
<evidence type="ECO:0000313" key="3">
    <source>
        <dbReference type="Proteomes" id="UP000243459"/>
    </source>
</evidence>
<dbReference type="Proteomes" id="UP000243459">
    <property type="component" value="Chromosome 7"/>
</dbReference>
<accession>A0A5P1ECH4</accession>